<gene>
    <name evidence="3" type="ORF">AVDCRST_MAG27-4628</name>
</gene>
<dbReference type="Gene3D" id="2.40.10.10">
    <property type="entry name" value="Trypsin-like serine proteases"/>
    <property type="match status" value="2"/>
</dbReference>
<sequence>MPHPFRLALLLLLLLPGAASAQGSPQAGQPFHVVNRTGVPAKELNAVRTPRGAASDWGRNLLSPDRPLPPGGGFRVNPAESAGCRFDLRLVLEDGREAMLQDQDICANRELALQAASRPLPSGRPAPATAAVVPPPSNVPQQRPNQNARNVSTGSGFLVAPDRVVTNQHVVNGCDRIVMRAPDGRWLAAVPPARVDNDLDLALLAVPGLPGPALPFRSGPAVRRGDGVVAYGFPLAGLLSSDAKLTRGEVNGLAGLADNRNQYQISAEVQPGNSGGPLLDMHGNIVGVVVSKLNAQRIARVTGDIAQNINFAVKGEAAQVFLRRAGLTPLVAESSGPERGTADVGEIANRSTLFIRCER</sequence>
<dbReference type="Pfam" id="PF13365">
    <property type="entry name" value="Trypsin_2"/>
    <property type="match status" value="1"/>
</dbReference>
<name>A0A6J4JXB0_9PROT</name>
<dbReference type="InterPro" id="IPR043504">
    <property type="entry name" value="Peptidase_S1_PA_chymotrypsin"/>
</dbReference>
<dbReference type="AlphaFoldDB" id="A0A6J4JXB0"/>
<protein>
    <recommendedName>
        <fullName evidence="4">Serine protease</fullName>
    </recommendedName>
</protein>
<evidence type="ECO:0008006" key="4">
    <source>
        <dbReference type="Google" id="ProtNLM"/>
    </source>
</evidence>
<dbReference type="PRINTS" id="PR00834">
    <property type="entry name" value="PROTEASES2C"/>
</dbReference>
<proteinExistence type="predicted"/>
<dbReference type="EMBL" id="CADCTD010000191">
    <property type="protein sequence ID" value="CAA9290155.1"/>
    <property type="molecule type" value="Genomic_DNA"/>
</dbReference>
<feature type="region of interest" description="Disordered" evidence="1">
    <location>
        <begin position="49"/>
        <end position="68"/>
    </location>
</feature>
<evidence type="ECO:0000256" key="2">
    <source>
        <dbReference type="SAM" id="SignalP"/>
    </source>
</evidence>
<feature type="signal peptide" evidence="2">
    <location>
        <begin position="1"/>
        <end position="21"/>
    </location>
</feature>
<accession>A0A6J4JXB0</accession>
<organism evidence="3">
    <name type="scientific">uncultured Craurococcus sp</name>
    <dbReference type="NCBI Taxonomy" id="1135998"/>
    <lineage>
        <taxon>Bacteria</taxon>
        <taxon>Pseudomonadati</taxon>
        <taxon>Pseudomonadota</taxon>
        <taxon>Alphaproteobacteria</taxon>
        <taxon>Acetobacterales</taxon>
        <taxon>Acetobacteraceae</taxon>
        <taxon>Craurococcus</taxon>
        <taxon>environmental samples</taxon>
    </lineage>
</organism>
<dbReference type="PANTHER" id="PTHR43019:SF23">
    <property type="entry name" value="PROTEASE DO-LIKE 5, CHLOROPLASTIC"/>
    <property type="match status" value="1"/>
</dbReference>
<evidence type="ECO:0000256" key="1">
    <source>
        <dbReference type="SAM" id="MobiDB-lite"/>
    </source>
</evidence>
<dbReference type="PANTHER" id="PTHR43019">
    <property type="entry name" value="SERINE ENDOPROTEASE DEGS"/>
    <property type="match status" value="1"/>
</dbReference>
<dbReference type="GO" id="GO:0004252">
    <property type="term" value="F:serine-type endopeptidase activity"/>
    <property type="evidence" value="ECO:0007669"/>
    <property type="project" value="InterPro"/>
</dbReference>
<keyword evidence="2" id="KW-0732">Signal</keyword>
<dbReference type="InterPro" id="IPR001940">
    <property type="entry name" value="Peptidase_S1C"/>
</dbReference>
<evidence type="ECO:0000313" key="3">
    <source>
        <dbReference type="EMBL" id="CAA9290155.1"/>
    </source>
</evidence>
<feature type="chain" id="PRO_5026867360" description="Serine protease" evidence="2">
    <location>
        <begin position="22"/>
        <end position="359"/>
    </location>
</feature>
<dbReference type="GO" id="GO:0006508">
    <property type="term" value="P:proteolysis"/>
    <property type="evidence" value="ECO:0007669"/>
    <property type="project" value="InterPro"/>
</dbReference>
<reference evidence="3" key="1">
    <citation type="submission" date="2020-02" db="EMBL/GenBank/DDBJ databases">
        <authorList>
            <person name="Meier V. D."/>
        </authorList>
    </citation>
    <scope>NUCLEOTIDE SEQUENCE</scope>
    <source>
        <strain evidence="3">AVDCRST_MAG27</strain>
    </source>
</reference>
<dbReference type="InterPro" id="IPR009003">
    <property type="entry name" value="Peptidase_S1_PA"/>
</dbReference>
<feature type="region of interest" description="Disordered" evidence="1">
    <location>
        <begin position="120"/>
        <end position="150"/>
    </location>
</feature>
<dbReference type="SUPFAM" id="SSF50494">
    <property type="entry name" value="Trypsin-like serine proteases"/>
    <property type="match status" value="1"/>
</dbReference>